<evidence type="ECO:0000313" key="2">
    <source>
        <dbReference type="EMBL" id="OWK43068.1"/>
    </source>
</evidence>
<dbReference type="SUPFAM" id="SSF52266">
    <property type="entry name" value="SGNH hydrolase"/>
    <property type="match status" value="1"/>
</dbReference>
<dbReference type="InterPro" id="IPR013830">
    <property type="entry name" value="SGNH_hydro"/>
</dbReference>
<protein>
    <submittedName>
        <fullName evidence="2">GDSL-lilke lipase/acylhydrolase family protein</fullName>
    </submittedName>
</protein>
<reference evidence="3" key="1">
    <citation type="submission" date="2017-06" db="EMBL/GenBank/DDBJ databases">
        <title>Genome analysis of Fimbriiglobus ruber SP5, the first member of the order Planctomycetales with confirmed chitinolytic capability.</title>
        <authorList>
            <person name="Ravin N.V."/>
            <person name="Rakitin A.L."/>
            <person name="Ivanova A.A."/>
            <person name="Beletsky A.V."/>
            <person name="Kulichevskaya I.S."/>
            <person name="Mardanov A.V."/>
            <person name="Dedysh S.N."/>
        </authorList>
    </citation>
    <scope>NUCLEOTIDE SEQUENCE [LARGE SCALE GENOMIC DNA]</scope>
    <source>
        <strain evidence="3">SP5</strain>
    </source>
</reference>
<name>A0A225DX56_9BACT</name>
<sequence>MGHVVLLGDSIFDNARYVPDRPPVIEQVRRGLPVGWRATLLAVDGSVTDDVIAQIGQLPDDASHLFVSAGGNDALAGAYLLNEPVDTVGDALALLAEARADFREHYRVMLRAVLAAGKPTAVCTVYDTVPERAGGELAALGLFNEVILREAAAAGVPVIDLRLVCTDPGDYSPLSPIEPSVVGGAKIAGLIADVAARHDFARPRTIVYA</sequence>
<feature type="domain" description="SGNH hydrolase-type esterase" evidence="1">
    <location>
        <begin position="6"/>
        <end position="171"/>
    </location>
</feature>
<comment type="caution">
    <text evidence="2">The sequence shown here is derived from an EMBL/GenBank/DDBJ whole genome shotgun (WGS) entry which is preliminary data.</text>
</comment>
<accession>A0A225DX56</accession>
<keyword evidence="2" id="KW-0378">Hydrolase</keyword>
<dbReference type="InterPro" id="IPR036514">
    <property type="entry name" value="SGNH_hydro_sf"/>
</dbReference>
<organism evidence="2 3">
    <name type="scientific">Fimbriiglobus ruber</name>
    <dbReference type="NCBI Taxonomy" id="1908690"/>
    <lineage>
        <taxon>Bacteria</taxon>
        <taxon>Pseudomonadati</taxon>
        <taxon>Planctomycetota</taxon>
        <taxon>Planctomycetia</taxon>
        <taxon>Gemmatales</taxon>
        <taxon>Gemmataceae</taxon>
        <taxon>Fimbriiglobus</taxon>
    </lineage>
</organism>
<dbReference type="Pfam" id="PF13472">
    <property type="entry name" value="Lipase_GDSL_2"/>
    <property type="match status" value="1"/>
</dbReference>
<dbReference type="CDD" id="cd00229">
    <property type="entry name" value="SGNH_hydrolase"/>
    <property type="match status" value="1"/>
</dbReference>
<dbReference type="GO" id="GO:0016788">
    <property type="term" value="F:hydrolase activity, acting on ester bonds"/>
    <property type="evidence" value="ECO:0007669"/>
    <property type="project" value="UniProtKB-ARBA"/>
</dbReference>
<keyword evidence="3" id="KW-1185">Reference proteome</keyword>
<evidence type="ECO:0000259" key="1">
    <source>
        <dbReference type="Pfam" id="PF13472"/>
    </source>
</evidence>
<evidence type="ECO:0000313" key="3">
    <source>
        <dbReference type="Proteomes" id="UP000214646"/>
    </source>
</evidence>
<dbReference type="Proteomes" id="UP000214646">
    <property type="component" value="Unassembled WGS sequence"/>
</dbReference>
<gene>
    <name evidence="2" type="ORF">FRUB_02667</name>
</gene>
<dbReference type="Gene3D" id="3.40.50.1110">
    <property type="entry name" value="SGNH hydrolase"/>
    <property type="match status" value="1"/>
</dbReference>
<proteinExistence type="predicted"/>
<dbReference type="RefSeq" id="WP_088253976.1">
    <property type="nucleotide sequence ID" value="NZ_NIDE01000004.1"/>
</dbReference>
<dbReference type="AlphaFoldDB" id="A0A225DX56"/>
<dbReference type="OrthoDB" id="212722at2"/>
<dbReference type="EMBL" id="NIDE01000004">
    <property type="protein sequence ID" value="OWK43068.1"/>
    <property type="molecule type" value="Genomic_DNA"/>
</dbReference>